<comment type="caution">
    <text evidence="2">The sequence shown here is derived from an EMBL/GenBank/DDBJ whole genome shotgun (WGS) entry which is preliminary data.</text>
</comment>
<dbReference type="PANTHER" id="PTHR42686">
    <property type="entry name" value="GH17980P-RELATED"/>
    <property type="match status" value="1"/>
</dbReference>
<dbReference type="SUPFAM" id="SSF51430">
    <property type="entry name" value="NAD(P)-linked oxidoreductase"/>
    <property type="match status" value="1"/>
</dbReference>
<keyword evidence="3" id="KW-1185">Reference proteome</keyword>
<dbReference type="InterPro" id="IPR023210">
    <property type="entry name" value="NADP_OxRdtase_dom"/>
</dbReference>
<keyword evidence="2" id="KW-0560">Oxidoreductase</keyword>
<dbReference type="Proteomes" id="UP001240250">
    <property type="component" value="Unassembled WGS sequence"/>
</dbReference>
<sequence>MTARHVPGAPGWMRPLPGTGLTVSAVALGGGPLGSMPDLFGQEVSPERGISTVRAALHSDVRFVDTSNGYSGGESERRVGAALTAAGGVPDGVVVATKVDPDGADYSGERVRRSVDESRARLGMDHLPLVHLHDPEFHEFDDLTGPGGAVEALVELREQGVVGAIGLAGGRVQEMARYLALGVFDVLLVHNRWTLVDRSAGALVAEARSRGMGVLNAAVYGGGILAHQHGGPTTYGYRPAPGAVLAAVARMRDVCAAHGTDLGTAALQFSLRDERFAATIVGMSRPERVAQTLATAAVPLPDDLFAELETLVPPSACWLDAPFDA</sequence>
<dbReference type="Gene3D" id="3.20.20.100">
    <property type="entry name" value="NADP-dependent oxidoreductase domain"/>
    <property type="match status" value="1"/>
</dbReference>
<dbReference type="EC" id="1.1.1.122" evidence="2"/>
<dbReference type="CDD" id="cd19090">
    <property type="entry name" value="AKR_AKR15A-like"/>
    <property type="match status" value="1"/>
</dbReference>
<organism evidence="2 3">
    <name type="scientific">Cellulomonas iranensis</name>
    <dbReference type="NCBI Taxonomy" id="76862"/>
    <lineage>
        <taxon>Bacteria</taxon>
        <taxon>Bacillati</taxon>
        <taxon>Actinomycetota</taxon>
        <taxon>Actinomycetes</taxon>
        <taxon>Micrococcales</taxon>
        <taxon>Cellulomonadaceae</taxon>
        <taxon>Cellulomonas</taxon>
    </lineage>
</organism>
<evidence type="ECO:0000313" key="3">
    <source>
        <dbReference type="Proteomes" id="UP001240250"/>
    </source>
</evidence>
<reference evidence="2 3" key="1">
    <citation type="submission" date="2023-07" db="EMBL/GenBank/DDBJ databases">
        <title>Sequencing the genomes of 1000 actinobacteria strains.</title>
        <authorList>
            <person name="Klenk H.-P."/>
        </authorList>
    </citation>
    <scope>NUCLEOTIDE SEQUENCE [LARGE SCALE GENOMIC DNA]</scope>
    <source>
        <strain evidence="2 3">DSM 14785</strain>
    </source>
</reference>
<evidence type="ECO:0000313" key="2">
    <source>
        <dbReference type="EMBL" id="MDQ0425464.1"/>
    </source>
</evidence>
<name>A0ABU0GJA9_9CELL</name>
<dbReference type="EMBL" id="JAUSVM010000001">
    <property type="protein sequence ID" value="MDQ0425464.1"/>
    <property type="molecule type" value="Genomic_DNA"/>
</dbReference>
<feature type="domain" description="NADP-dependent oxidoreductase" evidence="1">
    <location>
        <begin position="34"/>
        <end position="311"/>
    </location>
</feature>
<dbReference type="GO" id="GO:0047834">
    <property type="term" value="F:D-threo-aldose 1-dehydrogenase activity"/>
    <property type="evidence" value="ECO:0007669"/>
    <property type="project" value="UniProtKB-EC"/>
</dbReference>
<dbReference type="PANTHER" id="PTHR42686:SF1">
    <property type="entry name" value="GH17980P-RELATED"/>
    <property type="match status" value="1"/>
</dbReference>
<dbReference type="RefSeq" id="WP_070320185.1">
    <property type="nucleotide sequence ID" value="NZ_CP084585.1"/>
</dbReference>
<accession>A0ABU0GJA9</accession>
<gene>
    <name evidence="2" type="ORF">JO380_001845</name>
</gene>
<protein>
    <submittedName>
        <fullName evidence="2">D-threo-aldose 1-dehydrogenase</fullName>
        <ecNumber evidence="2">1.1.1.122</ecNumber>
    </submittedName>
</protein>
<evidence type="ECO:0000259" key="1">
    <source>
        <dbReference type="Pfam" id="PF00248"/>
    </source>
</evidence>
<proteinExistence type="predicted"/>
<dbReference type="Pfam" id="PF00248">
    <property type="entry name" value="Aldo_ket_red"/>
    <property type="match status" value="1"/>
</dbReference>
<dbReference type="InterPro" id="IPR036812">
    <property type="entry name" value="NAD(P)_OxRdtase_dom_sf"/>
</dbReference>
<dbReference type="InterPro" id="IPR020471">
    <property type="entry name" value="AKR"/>
</dbReference>